<keyword evidence="1" id="KW-0328">Glycosyltransferase</keyword>
<evidence type="ECO:0000256" key="1">
    <source>
        <dbReference type="ARBA" id="ARBA00022676"/>
    </source>
</evidence>
<accession>A0ABT0YQZ6</accession>
<evidence type="ECO:0000256" key="2">
    <source>
        <dbReference type="ARBA" id="ARBA00022679"/>
    </source>
</evidence>
<keyword evidence="4" id="KW-1185">Reference proteome</keyword>
<dbReference type="CDD" id="cd03789">
    <property type="entry name" value="GT9_LPS_heptosyltransferase"/>
    <property type="match status" value="1"/>
</dbReference>
<gene>
    <name evidence="3" type="ORF">M8A51_13620</name>
</gene>
<dbReference type="SUPFAM" id="SSF53756">
    <property type="entry name" value="UDP-Glycosyltransferase/glycogen phosphorylase"/>
    <property type="match status" value="1"/>
</dbReference>
<dbReference type="RefSeq" id="WP_251779018.1">
    <property type="nucleotide sequence ID" value="NZ_JAMKFE010000007.1"/>
</dbReference>
<evidence type="ECO:0000313" key="3">
    <source>
        <dbReference type="EMBL" id="MCM5680566.1"/>
    </source>
</evidence>
<reference evidence="3" key="1">
    <citation type="submission" date="2022-05" db="EMBL/GenBank/DDBJ databases">
        <title>Schlegelella sp. nov., isolated from mangrove soil.</title>
        <authorList>
            <person name="Liu Y."/>
            <person name="Ge X."/>
            <person name="Liu W."/>
        </authorList>
    </citation>
    <scope>NUCLEOTIDE SEQUENCE</scope>
    <source>
        <strain evidence="3">S2-27</strain>
    </source>
</reference>
<keyword evidence="2" id="KW-0808">Transferase</keyword>
<organism evidence="3 4">
    <name type="scientific">Caldimonas mangrovi</name>
    <dbReference type="NCBI Taxonomy" id="2944811"/>
    <lineage>
        <taxon>Bacteria</taxon>
        <taxon>Pseudomonadati</taxon>
        <taxon>Pseudomonadota</taxon>
        <taxon>Betaproteobacteria</taxon>
        <taxon>Burkholderiales</taxon>
        <taxon>Sphaerotilaceae</taxon>
        <taxon>Caldimonas</taxon>
    </lineage>
</organism>
<dbReference type="Gene3D" id="3.40.50.2000">
    <property type="entry name" value="Glycogen Phosphorylase B"/>
    <property type="match status" value="2"/>
</dbReference>
<comment type="caution">
    <text evidence="3">The sequence shown here is derived from an EMBL/GenBank/DDBJ whole genome shotgun (WGS) entry which is preliminary data.</text>
</comment>
<proteinExistence type="predicted"/>
<dbReference type="Proteomes" id="UP001165541">
    <property type="component" value="Unassembled WGS sequence"/>
</dbReference>
<sequence>MSASATGLYAGLGEPMDDVRSIAVLRANAVGDFVVALPALEALRVAYPDARITLLGRAWHAEFLRERPAPVDEVVAMPGFPGVDAPLKAVQDASVQERFVAEMRARRFDLALQLHGGGRHSNPLVRRLGARVTAGFHTPGAMPLDRMLPYRDLHPEVLRLLEGVALVGACGHTVEPRLAVTSHDRAEAAAVLPVSGRPLVVLQPGAADTRRCWAPWHFAAVADHFAELGADIAVNGTEAEAAAVSAVVLATQHRQRVHDLSGRLSLGGLLGLIERARLVVSNDTGPAHLARALGVATVAVYWVGNLIGHGPTASARHAAAVAWRLDCPVCGQNCMSTNCGHTASFVNDVAPDEVIALAQPLYEGPAPADAMLPETHPEAGVHRLTQP</sequence>
<dbReference type="InterPro" id="IPR051199">
    <property type="entry name" value="LPS_LOS_Heptosyltrfase"/>
</dbReference>
<dbReference type="Pfam" id="PF01075">
    <property type="entry name" value="Glyco_transf_9"/>
    <property type="match status" value="1"/>
</dbReference>
<dbReference type="EMBL" id="JAMKFE010000007">
    <property type="protein sequence ID" value="MCM5680566.1"/>
    <property type="molecule type" value="Genomic_DNA"/>
</dbReference>
<protein>
    <submittedName>
        <fullName evidence="3">Glycosyltransferase family 9 protein</fullName>
    </submittedName>
</protein>
<name>A0ABT0YQZ6_9BURK</name>
<evidence type="ECO:0000313" key="4">
    <source>
        <dbReference type="Proteomes" id="UP001165541"/>
    </source>
</evidence>
<dbReference type="InterPro" id="IPR002201">
    <property type="entry name" value="Glyco_trans_9"/>
</dbReference>
<dbReference type="PANTHER" id="PTHR30160">
    <property type="entry name" value="TETRAACYLDISACCHARIDE 4'-KINASE-RELATED"/>
    <property type="match status" value="1"/>
</dbReference>